<protein>
    <recommendedName>
        <fullName evidence="1">HNH nuclease domain-containing protein</fullName>
    </recommendedName>
</protein>
<gene>
    <name evidence="2" type="ORF">BN1232_05639</name>
</gene>
<dbReference type="Proteomes" id="UP000199251">
    <property type="component" value="Unassembled WGS sequence"/>
</dbReference>
<name>A0A0E4H1C7_MYCLN</name>
<evidence type="ECO:0000313" key="3">
    <source>
        <dbReference type="Proteomes" id="UP000199251"/>
    </source>
</evidence>
<dbReference type="CDD" id="cd00085">
    <property type="entry name" value="HNHc"/>
    <property type="match status" value="1"/>
</dbReference>
<dbReference type="InterPro" id="IPR003615">
    <property type="entry name" value="HNH_nuc"/>
</dbReference>
<dbReference type="EMBL" id="CTEE01000001">
    <property type="protein sequence ID" value="CQD22483.1"/>
    <property type="molecule type" value="Genomic_DNA"/>
</dbReference>
<dbReference type="AlphaFoldDB" id="A0A0E4H1C7"/>
<evidence type="ECO:0000259" key="1">
    <source>
        <dbReference type="Pfam" id="PF13391"/>
    </source>
</evidence>
<organism evidence="2 3">
    <name type="scientific">Mycobacterium lentiflavum</name>
    <dbReference type="NCBI Taxonomy" id="141349"/>
    <lineage>
        <taxon>Bacteria</taxon>
        <taxon>Bacillati</taxon>
        <taxon>Actinomycetota</taxon>
        <taxon>Actinomycetes</taxon>
        <taxon>Mycobacteriales</taxon>
        <taxon>Mycobacteriaceae</taxon>
        <taxon>Mycobacterium</taxon>
        <taxon>Mycobacterium simiae complex</taxon>
    </lineage>
</organism>
<proteinExistence type="predicted"/>
<sequence>MHGSDLILRREFGVRAEASINPGKAAFYGEGVPTLDRPREPTVKQLYALSMNRCAFPGCTSPLVSPETGTVIGEVCHIRAHNVGGPRYLASQTDEERHGFDNLILMCRNHHKEIDAVANAEIYTVGWLLNTKHAHEDYARQSGEISAPADVITALIWTVTVYEAGATHMDFRNAVFKVGGEGGGPSGGGGAGGVLTIVGIASLPADVEREMKIDLAGGKGQCTRGVVAGAVAY</sequence>
<feature type="domain" description="HNH nuclease" evidence="1">
    <location>
        <begin position="54"/>
        <end position="116"/>
    </location>
</feature>
<reference evidence="2 3" key="1">
    <citation type="submission" date="2015-03" db="EMBL/GenBank/DDBJ databases">
        <authorList>
            <person name="Urmite Genomes"/>
        </authorList>
    </citation>
    <scope>NUCLEOTIDE SEQUENCE [LARGE SCALE GENOMIC DNA]</scope>
    <source>
        <strain evidence="2 3">CSUR P1491</strain>
    </source>
</reference>
<accession>A0A0E4H1C7</accession>
<dbReference type="Pfam" id="PF13391">
    <property type="entry name" value="HNH_2"/>
    <property type="match status" value="1"/>
</dbReference>
<evidence type="ECO:0000313" key="2">
    <source>
        <dbReference type="EMBL" id="CQD22483.1"/>
    </source>
</evidence>